<evidence type="ECO:0000313" key="10">
    <source>
        <dbReference type="Proteomes" id="UP000075531"/>
    </source>
</evidence>
<feature type="transmembrane region" description="Helical" evidence="7">
    <location>
        <begin position="63"/>
        <end position="80"/>
    </location>
</feature>
<evidence type="ECO:0000256" key="6">
    <source>
        <dbReference type="ARBA" id="ARBA00023136"/>
    </source>
</evidence>
<keyword evidence="6 7" id="KW-0472">Membrane</keyword>
<evidence type="ECO:0000259" key="8">
    <source>
        <dbReference type="Pfam" id="PF02308"/>
    </source>
</evidence>
<dbReference type="Gene3D" id="3.30.70.260">
    <property type="match status" value="1"/>
</dbReference>
<evidence type="ECO:0000313" key="9">
    <source>
        <dbReference type="EMBL" id="KYH36008.1"/>
    </source>
</evidence>
<evidence type="ECO:0000256" key="3">
    <source>
        <dbReference type="ARBA" id="ARBA00022475"/>
    </source>
</evidence>
<reference evidence="9 10" key="1">
    <citation type="submission" date="2016-02" db="EMBL/GenBank/DDBJ databases">
        <title>Genome sequence of Clostridium tepidiprofundi DSM 19306.</title>
        <authorList>
            <person name="Poehlein A."/>
            <person name="Daniel R."/>
        </authorList>
    </citation>
    <scope>NUCLEOTIDE SEQUENCE [LARGE SCALE GENOMIC DNA]</scope>
    <source>
        <strain evidence="9 10">DSM 19306</strain>
    </source>
</reference>
<dbReference type="EMBL" id="LTBA01000001">
    <property type="protein sequence ID" value="KYH36008.1"/>
    <property type="molecule type" value="Genomic_DNA"/>
</dbReference>
<gene>
    <name evidence="9" type="ORF">CLTEP_04020</name>
</gene>
<dbReference type="AlphaFoldDB" id="A0A151B7U5"/>
<dbReference type="InterPro" id="IPR045865">
    <property type="entry name" value="ACT-like_dom_sf"/>
</dbReference>
<comment type="similarity">
    <text evidence="2">Belongs to the MgtC/SapB family.</text>
</comment>
<dbReference type="InterPro" id="IPR049177">
    <property type="entry name" value="MgtC_SapB_SrpB_YhiD_N"/>
</dbReference>
<dbReference type="STRING" id="1121338.CLTEP_04020"/>
<keyword evidence="4 7" id="KW-0812">Transmembrane</keyword>
<evidence type="ECO:0000256" key="4">
    <source>
        <dbReference type="ARBA" id="ARBA00022692"/>
    </source>
</evidence>
<keyword evidence="5 7" id="KW-1133">Transmembrane helix</keyword>
<evidence type="ECO:0000256" key="1">
    <source>
        <dbReference type="ARBA" id="ARBA00004651"/>
    </source>
</evidence>
<dbReference type="InterPro" id="IPR003416">
    <property type="entry name" value="MgtC/SapB/SrpB/YhiD_fam"/>
</dbReference>
<evidence type="ECO:0000256" key="7">
    <source>
        <dbReference type="SAM" id="Phobius"/>
    </source>
</evidence>
<dbReference type="OrthoDB" id="9811198at2"/>
<evidence type="ECO:0000256" key="2">
    <source>
        <dbReference type="ARBA" id="ARBA00009298"/>
    </source>
</evidence>
<dbReference type="GO" id="GO:0005886">
    <property type="term" value="C:plasma membrane"/>
    <property type="evidence" value="ECO:0007669"/>
    <property type="project" value="UniProtKB-SubCell"/>
</dbReference>
<feature type="transmembrane region" description="Helical" evidence="7">
    <location>
        <begin position="6"/>
        <end position="24"/>
    </location>
</feature>
<name>A0A151B7U5_9CLOT</name>
<keyword evidence="10" id="KW-1185">Reference proteome</keyword>
<evidence type="ECO:0000256" key="5">
    <source>
        <dbReference type="ARBA" id="ARBA00022989"/>
    </source>
</evidence>
<comment type="caution">
    <text evidence="9">The sequence shown here is derived from an EMBL/GenBank/DDBJ whole genome shotgun (WGS) entry which is preliminary data.</text>
</comment>
<dbReference type="PRINTS" id="PR01837">
    <property type="entry name" value="MGTCSAPBPROT"/>
</dbReference>
<dbReference type="SUPFAM" id="SSF55021">
    <property type="entry name" value="ACT-like"/>
    <property type="match status" value="1"/>
</dbReference>
<dbReference type="RefSeq" id="WP_066821746.1">
    <property type="nucleotide sequence ID" value="NZ_LTBA01000001.1"/>
</dbReference>
<feature type="domain" description="MgtC/SapB/SrpB/YhiD N-terminal" evidence="8">
    <location>
        <begin position="11"/>
        <end position="132"/>
    </location>
</feature>
<dbReference type="PATRIC" id="fig|1121338.3.peg.407"/>
<dbReference type="PANTHER" id="PTHR33778">
    <property type="entry name" value="PROTEIN MGTC"/>
    <property type="match status" value="1"/>
</dbReference>
<accession>A0A151B7U5</accession>
<proteinExistence type="inferred from homology"/>
<sequence>MNFYFTIIIRLLLSCILGGLIGIEREINNRPAGLRTHILVTVGSTLVMLISMYGFTYGDPSRLAAQVISGIGFLGAGTIIRNGSDISGLTTAASIWVSGGIGLAIGNGFYFGACFATGIVLFSLFSLGFIEKKMFRNNLKKVNIQCIDRKGLVGELGLLFSEYNISIKELKLSNTKSNDSGKIMIRLALKLPKDFDIKILEYELYKIKGIEKIIC</sequence>
<keyword evidence="3" id="KW-1003">Cell membrane</keyword>
<dbReference type="PANTHER" id="PTHR33778:SF1">
    <property type="entry name" value="MAGNESIUM TRANSPORTER YHID-RELATED"/>
    <property type="match status" value="1"/>
</dbReference>
<feature type="transmembrane region" description="Helical" evidence="7">
    <location>
        <begin position="87"/>
        <end position="104"/>
    </location>
</feature>
<dbReference type="Pfam" id="PF02308">
    <property type="entry name" value="MgtC"/>
    <property type="match status" value="1"/>
</dbReference>
<comment type="subcellular location">
    <subcellularLocation>
        <location evidence="1">Cell membrane</location>
        <topology evidence="1">Multi-pass membrane protein</topology>
    </subcellularLocation>
</comment>
<protein>
    <submittedName>
        <fullName evidence="9">Putative Mg(2+) transport ATPase</fullName>
    </submittedName>
</protein>
<feature type="transmembrane region" description="Helical" evidence="7">
    <location>
        <begin position="36"/>
        <end position="57"/>
    </location>
</feature>
<feature type="transmembrane region" description="Helical" evidence="7">
    <location>
        <begin position="110"/>
        <end position="130"/>
    </location>
</feature>
<dbReference type="Proteomes" id="UP000075531">
    <property type="component" value="Unassembled WGS sequence"/>
</dbReference>
<organism evidence="9 10">
    <name type="scientific">Clostridium tepidiprofundi DSM 19306</name>
    <dbReference type="NCBI Taxonomy" id="1121338"/>
    <lineage>
        <taxon>Bacteria</taxon>
        <taxon>Bacillati</taxon>
        <taxon>Bacillota</taxon>
        <taxon>Clostridia</taxon>
        <taxon>Eubacteriales</taxon>
        <taxon>Clostridiaceae</taxon>
        <taxon>Clostridium</taxon>
    </lineage>
</organism>